<reference evidence="5 7" key="1">
    <citation type="journal article" date="2011" name="J. Bacteriol.">
        <title>Draft genome sequence of the thermoalkaliphilic Caldalkalibacillus thermarum strain TA2.A1.</title>
        <authorList>
            <person name="Kalamorz F."/>
            <person name="Keis S."/>
            <person name="McMillan D.G."/>
            <person name="Olsson K."/>
            <person name="Stanton J.A."/>
            <person name="Stockwell P."/>
            <person name="Black M.A."/>
            <person name="Klingeman D.M."/>
            <person name="Land M.L."/>
            <person name="Han C.S."/>
            <person name="Martin S.L."/>
            <person name="Becher S.A."/>
            <person name="Peddie C.J."/>
            <person name="Morgan H.W."/>
            <person name="Matthies D."/>
            <person name="Preiss L."/>
            <person name="Meier T."/>
            <person name="Brown S.D."/>
            <person name="Cook G.M."/>
        </authorList>
    </citation>
    <scope>NUCLEOTIDE SEQUENCE [LARGE SCALE GENOMIC DNA]</scope>
    <source>
        <strain evidence="5 7">TA2.A1</strain>
    </source>
</reference>
<dbReference type="eggNOG" id="COG1173">
    <property type="taxonomic scope" value="Bacteria"/>
</dbReference>
<keyword evidence="3" id="KW-1133">Transmembrane helix</keyword>
<reference evidence="6" key="3">
    <citation type="submission" date="2021-08" db="EMBL/GenBank/DDBJ databases">
        <authorList>
            <person name="de Jong S."/>
            <person name="van den Broek M."/>
            <person name="Merkel A."/>
            <person name="de la Torre Cortes P."/>
            <person name="Kalamorz F."/>
            <person name="Cook G."/>
            <person name="van Loosdrecht M."/>
            <person name="McMillan D."/>
        </authorList>
    </citation>
    <scope>NUCLEOTIDE SEQUENCE</scope>
    <source>
        <strain evidence="6">TA2.A1</strain>
    </source>
</reference>
<dbReference type="Pfam" id="PF12911">
    <property type="entry name" value="OppC_N"/>
    <property type="match status" value="1"/>
</dbReference>
<evidence type="ECO:0000256" key="2">
    <source>
        <dbReference type="ARBA" id="ARBA00022448"/>
    </source>
</evidence>
<gene>
    <name evidence="5" type="ORF">CathTA2_1219</name>
    <name evidence="6" type="ORF">HUR95_06045</name>
</gene>
<dbReference type="InterPro" id="IPR050366">
    <property type="entry name" value="BP-dependent_transpt_permease"/>
</dbReference>
<comment type="subcellular location">
    <subcellularLocation>
        <location evidence="1">Cell membrane</location>
        <topology evidence="1">Multi-pass membrane protein</topology>
    </subcellularLocation>
</comment>
<protein>
    <submittedName>
        <fullName evidence="5 6">ABC transporter permease</fullName>
    </submittedName>
</protein>
<dbReference type="PANTHER" id="PTHR43386">
    <property type="entry name" value="OLIGOPEPTIDE TRANSPORT SYSTEM PERMEASE PROTEIN APPC"/>
    <property type="match status" value="1"/>
</dbReference>
<keyword evidence="3" id="KW-0472">Membrane</keyword>
<evidence type="ECO:0000259" key="4">
    <source>
        <dbReference type="Pfam" id="PF12911"/>
    </source>
</evidence>
<dbReference type="EMBL" id="AFCE01000119">
    <property type="protein sequence ID" value="EGL83209.1"/>
    <property type="molecule type" value="Genomic_DNA"/>
</dbReference>
<name>F5L606_CALTT</name>
<dbReference type="AlphaFoldDB" id="F5L606"/>
<reference evidence="6 8" key="2">
    <citation type="journal article" date="2020" name="Extremophiles">
        <title>Genomic analysis of Caldalkalibacillus thermarum TA2.A1 reveals aerobic alkaliphilic metabolism and evolutionary hallmarks linking alkaliphilic bacteria and plant life.</title>
        <authorList>
            <person name="de Jong S.I."/>
            <person name="van den Broek M.A."/>
            <person name="Merkel A.Y."/>
            <person name="de la Torre Cortes P."/>
            <person name="Kalamorz F."/>
            <person name="Cook G.M."/>
            <person name="van Loosdrecht M.C.M."/>
            <person name="McMillan D.G.G."/>
        </authorList>
    </citation>
    <scope>NUCLEOTIDE SEQUENCE [LARGE SCALE GENOMIC DNA]</scope>
    <source>
        <strain evidence="6 8">TA2.A1</strain>
    </source>
</reference>
<evidence type="ECO:0000313" key="6">
    <source>
        <dbReference type="EMBL" id="QZT34822.1"/>
    </source>
</evidence>
<evidence type="ECO:0000313" key="7">
    <source>
        <dbReference type="Proteomes" id="UP000010716"/>
    </source>
</evidence>
<evidence type="ECO:0000256" key="1">
    <source>
        <dbReference type="ARBA" id="ARBA00004651"/>
    </source>
</evidence>
<feature type="transmembrane region" description="Helical" evidence="3">
    <location>
        <begin position="50"/>
        <end position="71"/>
    </location>
</feature>
<proteinExistence type="predicted"/>
<accession>F5L606</accession>
<organism evidence="5 7">
    <name type="scientific">Caldalkalibacillus thermarum (strain TA2.A1)</name>
    <dbReference type="NCBI Taxonomy" id="986075"/>
    <lineage>
        <taxon>Bacteria</taxon>
        <taxon>Bacillati</taxon>
        <taxon>Bacillota</taxon>
        <taxon>Bacilli</taxon>
        <taxon>Bacillales</taxon>
        <taxon>Bacillaceae</taxon>
        <taxon>Caldalkalibacillus</taxon>
    </lineage>
</organism>
<evidence type="ECO:0000313" key="8">
    <source>
        <dbReference type="Proteomes" id="UP000825179"/>
    </source>
</evidence>
<dbReference type="Proteomes" id="UP000825179">
    <property type="component" value="Chromosome"/>
</dbReference>
<evidence type="ECO:0000256" key="3">
    <source>
        <dbReference type="SAM" id="Phobius"/>
    </source>
</evidence>
<keyword evidence="8" id="KW-1185">Reference proteome</keyword>
<evidence type="ECO:0000313" key="5">
    <source>
        <dbReference type="EMBL" id="EGL83209.1"/>
    </source>
</evidence>
<dbReference type="KEGG" id="cthu:HUR95_06045"/>
<dbReference type="EMBL" id="CP082237">
    <property type="protein sequence ID" value="QZT34822.1"/>
    <property type="molecule type" value="Genomic_DNA"/>
</dbReference>
<feature type="domain" description="Oligopeptide transport permease C-like N-terminal" evidence="4">
    <location>
        <begin position="37"/>
        <end position="88"/>
    </location>
</feature>
<sequence length="143" mass="16268">MEQSLQREPVNPPDHLFVPLEKDQQAAEMVVRPALNYWQDAWLRLKKNKLALSGLVIIIFLIVMAIFGPIISPYDYSDQNLSKANQPPSWEHWFGTDDLGRDVFTRTWYGARISLFIGILAALIDFVTGIIYGGDFRVSGRAD</sequence>
<dbReference type="InterPro" id="IPR025966">
    <property type="entry name" value="OppC_N"/>
</dbReference>
<keyword evidence="2" id="KW-0813">Transport</keyword>
<keyword evidence="3" id="KW-0812">Transmembrane</keyword>
<dbReference type="PANTHER" id="PTHR43386:SF22">
    <property type="entry name" value="OLIGOPEPTIDE TRANSPORT SYSTEM PERMEASE PROTEIN OPPC"/>
    <property type="match status" value="1"/>
</dbReference>
<dbReference type="Proteomes" id="UP000010716">
    <property type="component" value="Unassembled WGS sequence"/>
</dbReference>
<dbReference type="GO" id="GO:0005886">
    <property type="term" value="C:plasma membrane"/>
    <property type="evidence" value="ECO:0007669"/>
    <property type="project" value="UniProtKB-SubCell"/>
</dbReference>
<dbReference type="OrthoDB" id="9797472at2"/>
<feature type="transmembrane region" description="Helical" evidence="3">
    <location>
        <begin position="109"/>
        <end position="132"/>
    </location>
</feature>